<dbReference type="PANTHER" id="PTHR33067:SF15">
    <property type="entry name" value="RNA-DIRECTED DNA POLYMERASE"/>
    <property type="match status" value="1"/>
</dbReference>
<reference evidence="3 4" key="1">
    <citation type="submission" date="2019-08" db="EMBL/GenBank/DDBJ databases">
        <title>Draft genome sequences of two oriental melons (Cucumis melo L. var makuwa).</title>
        <authorList>
            <person name="Kwon S.-Y."/>
        </authorList>
    </citation>
    <scope>NUCLEOTIDE SEQUENCE [LARGE SCALE GENOMIC DNA]</scope>
    <source>
        <strain evidence="4">cv. Chang Bougi</strain>
        <strain evidence="3">cv. SW 3</strain>
        <tissue evidence="1">Leaf</tissue>
    </source>
</reference>
<protein>
    <submittedName>
        <fullName evidence="1">Uncharacterized protein</fullName>
    </submittedName>
</protein>
<dbReference type="OrthoDB" id="778454at2759"/>
<accession>A0A5A7TE46</accession>
<evidence type="ECO:0000313" key="1">
    <source>
        <dbReference type="EMBL" id="KAA0041704.1"/>
    </source>
</evidence>
<sequence length="353" mass="40338">MASLPGEVPKAVSCKVCDMLGHHNDQYPEIKEVRLSRTKTYQHFFFLIIITRLSQPRKEFKNDELLEVFKKVEVNLPFLMDIKSIPRYAKNLKELCTHKRSRSQEKVMVSKNVSSLIKKNLSEKCVDPSIFLLAYTIGNRDISSTMLDLGVVEDVLVKIENLIFLADFYIIEMNHEFSRTSPTILLGKSFLKIAKAKINVDKGLLSVEFDGDIESFNSFDDVNSSNDHVSLCALDTLESLKTQEEHDKFNELIDQTTLEYVENEFAKNKLSDDDFSIFLDFFASVNDEHALVDNLATNGHHALDNDFASSNEHHLGRNINNDNEHTLKVIDIENDLGTNLIEIAPKLDDEKFF</sequence>
<dbReference type="InterPro" id="IPR021109">
    <property type="entry name" value="Peptidase_aspartic_dom_sf"/>
</dbReference>
<organism evidence="1 3">
    <name type="scientific">Cucumis melo var. makuwa</name>
    <name type="common">Oriental melon</name>
    <dbReference type="NCBI Taxonomy" id="1194695"/>
    <lineage>
        <taxon>Eukaryota</taxon>
        <taxon>Viridiplantae</taxon>
        <taxon>Streptophyta</taxon>
        <taxon>Embryophyta</taxon>
        <taxon>Tracheophyta</taxon>
        <taxon>Spermatophyta</taxon>
        <taxon>Magnoliopsida</taxon>
        <taxon>eudicotyledons</taxon>
        <taxon>Gunneridae</taxon>
        <taxon>Pentapetalae</taxon>
        <taxon>rosids</taxon>
        <taxon>fabids</taxon>
        <taxon>Cucurbitales</taxon>
        <taxon>Cucurbitaceae</taxon>
        <taxon>Benincaseae</taxon>
        <taxon>Cucumis</taxon>
    </lineage>
</organism>
<dbReference type="AlphaFoldDB" id="A0A5A7TE46"/>
<dbReference type="EMBL" id="SSTD01013550">
    <property type="protein sequence ID" value="TYK06328.1"/>
    <property type="molecule type" value="Genomic_DNA"/>
</dbReference>
<name>A0A5A7TE46_CUCMM</name>
<comment type="caution">
    <text evidence="1">The sequence shown here is derived from an EMBL/GenBank/DDBJ whole genome shotgun (WGS) entry which is preliminary data.</text>
</comment>
<evidence type="ECO:0000313" key="3">
    <source>
        <dbReference type="Proteomes" id="UP000321393"/>
    </source>
</evidence>
<evidence type="ECO:0000313" key="4">
    <source>
        <dbReference type="Proteomes" id="UP000321947"/>
    </source>
</evidence>
<dbReference type="EMBL" id="SSTE01016227">
    <property type="protein sequence ID" value="KAA0041704.1"/>
    <property type="molecule type" value="Genomic_DNA"/>
</dbReference>
<dbReference type="Proteomes" id="UP000321947">
    <property type="component" value="Unassembled WGS sequence"/>
</dbReference>
<gene>
    <name evidence="2" type="ORF">E5676_scaffold594G00410</name>
    <name evidence="1" type="ORF">E6C27_scaffold67G00370</name>
</gene>
<evidence type="ECO:0000313" key="2">
    <source>
        <dbReference type="EMBL" id="TYK06328.1"/>
    </source>
</evidence>
<dbReference type="Gene3D" id="2.40.70.10">
    <property type="entry name" value="Acid Proteases"/>
    <property type="match status" value="1"/>
</dbReference>
<dbReference type="PANTHER" id="PTHR33067">
    <property type="entry name" value="RNA-DIRECTED DNA POLYMERASE-RELATED"/>
    <property type="match status" value="1"/>
</dbReference>
<dbReference type="Proteomes" id="UP000321393">
    <property type="component" value="Unassembled WGS sequence"/>
</dbReference>
<proteinExistence type="predicted"/>